<keyword evidence="4" id="KW-1185">Reference proteome</keyword>
<reference evidence="3 4" key="1">
    <citation type="submission" date="2024-02" db="EMBL/GenBank/DDBJ databases">
        <authorList>
            <person name="Chen Y."/>
            <person name="Shah S."/>
            <person name="Dougan E. K."/>
            <person name="Thang M."/>
            <person name="Chan C."/>
        </authorList>
    </citation>
    <scope>NUCLEOTIDE SEQUENCE [LARGE SCALE GENOMIC DNA]</scope>
</reference>
<gene>
    <name evidence="3" type="ORF">SCF082_LOCUS7988</name>
</gene>
<sequence length="487" mass="53703">MVMDLEHPRAKAVKAAALVGLQRFSEAREVLDEINWKDLLVAAETYLDRTEFLQRCKVLERQSETSESMADGHGDDGDRSLDRFRFSDVFGSMLQAREKKRDPAMPMTPTAALLPPVPEAAANVEVRSSSSGRGLFATGPTKAGDVILCGLPLARCLNASGEPLVPALRQAAELSPHVRRVLSLLSDGTNDTKAVSLKDFSWRHDISPLRTETGMMPMSEEQLAQVVRINSFDLFGSSALFGATSMANHSCCPSASSMSVGNAIFVRANRPSPPGGEIQISYFDVLKPFQQRQKRTQSWSFQCECPRCNFERSLPSHLQESGTTVDVVESETVTFPELEAQWLRASHFSVYMKELEELFPLSQEAKQLRRTMLKAMEVTDPASFTHTKLSFLDWLATKSLKGPQDSETLQAMRYCDWVHQARYGKVPGKELVPLLKCTQQATESTGVGEEFCNPWMKVARPALSSPSSASSAAVPSESAKSATMLLD</sequence>
<organism evidence="3 4">
    <name type="scientific">Durusdinium trenchii</name>
    <dbReference type="NCBI Taxonomy" id="1381693"/>
    <lineage>
        <taxon>Eukaryota</taxon>
        <taxon>Sar</taxon>
        <taxon>Alveolata</taxon>
        <taxon>Dinophyceae</taxon>
        <taxon>Suessiales</taxon>
        <taxon>Symbiodiniaceae</taxon>
        <taxon>Durusdinium</taxon>
    </lineage>
</organism>
<dbReference type="Proteomes" id="UP001642464">
    <property type="component" value="Unassembled WGS sequence"/>
</dbReference>
<evidence type="ECO:0000259" key="2">
    <source>
        <dbReference type="PROSITE" id="PS50280"/>
    </source>
</evidence>
<comment type="caution">
    <text evidence="3">The sequence shown here is derived from an EMBL/GenBank/DDBJ whole genome shotgun (WGS) entry which is preliminary data.</text>
</comment>
<dbReference type="EMBL" id="CAXAMM010004558">
    <property type="protein sequence ID" value="CAK9003984.1"/>
    <property type="molecule type" value="Genomic_DNA"/>
</dbReference>
<dbReference type="PANTHER" id="PTHR47643:SF2">
    <property type="entry name" value="TPR DOMAIN PROTEIN (AFU_ORTHOLOGUE AFUA_5G12710)"/>
    <property type="match status" value="1"/>
</dbReference>
<dbReference type="Pfam" id="PF00856">
    <property type="entry name" value="SET"/>
    <property type="match status" value="1"/>
</dbReference>
<proteinExistence type="predicted"/>
<keyword evidence="3" id="KW-0489">Methyltransferase</keyword>
<dbReference type="GO" id="GO:0032259">
    <property type="term" value="P:methylation"/>
    <property type="evidence" value="ECO:0007669"/>
    <property type="project" value="UniProtKB-KW"/>
</dbReference>
<evidence type="ECO:0000313" key="3">
    <source>
        <dbReference type="EMBL" id="CAK9003984.1"/>
    </source>
</evidence>
<evidence type="ECO:0000256" key="1">
    <source>
        <dbReference type="SAM" id="MobiDB-lite"/>
    </source>
</evidence>
<dbReference type="PROSITE" id="PS50280">
    <property type="entry name" value="SET"/>
    <property type="match status" value="1"/>
</dbReference>
<feature type="domain" description="SET" evidence="2">
    <location>
        <begin position="122"/>
        <end position="283"/>
    </location>
</feature>
<dbReference type="SUPFAM" id="SSF82199">
    <property type="entry name" value="SET domain"/>
    <property type="match status" value="1"/>
</dbReference>
<protein>
    <submittedName>
        <fullName evidence="3">N-lysine methyltransferase SMYD2-B (Histone methyltransferase SMYD2-B) (SET and MYND domain-containing protein 2B)</fullName>
    </submittedName>
</protein>
<dbReference type="Gene3D" id="2.170.270.10">
    <property type="entry name" value="SET domain"/>
    <property type="match status" value="1"/>
</dbReference>
<dbReference type="InterPro" id="IPR001214">
    <property type="entry name" value="SET_dom"/>
</dbReference>
<accession>A0ABP0IRB9</accession>
<name>A0ABP0IRB9_9DINO</name>
<dbReference type="PANTHER" id="PTHR47643">
    <property type="entry name" value="TPR DOMAIN PROTEIN (AFU_ORTHOLOGUE AFUA_5G12710)"/>
    <property type="match status" value="1"/>
</dbReference>
<keyword evidence="3" id="KW-0808">Transferase</keyword>
<dbReference type="InterPro" id="IPR046341">
    <property type="entry name" value="SET_dom_sf"/>
</dbReference>
<dbReference type="InterPro" id="IPR053209">
    <property type="entry name" value="Gramillin-biosynth_MTr"/>
</dbReference>
<feature type="region of interest" description="Disordered" evidence="1">
    <location>
        <begin position="465"/>
        <end position="487"/>
    </location>
</feature>
<dbReference type="GO" id="GO:0008168">
    <property type="term" value="F:methyltransferase activity"/>
    <property type="evidence" value="ECO:0007669"/>
    <property type="project" value="UniProtKB-KW"/>
</dbReference>
<evidence type="ECO:0000313" key="4">
    <source>
        <dbReference type="Proteomes" id="UP001642464"/>
    </source>
</evidence>
<dbReference type="CDD" id="cd20071">
    <property type="entry name" value="SET_SMYD"/>
    <property type="match status" value="1"/>
</dbReference>